<feature type="disulfide bond" evidence="10">
    <location>
        <begin position="57"/>
        <end position="75"/>
    </location>
</feature>
<reference evidence="13 14" key="1">
    <citation type="journal article" date="2019" name="Commun. Biol.">
        <title>The bagworm genome reveals a unique fibroin gene that provides high tensile strength.</title>
        <authorList>
            <person name="Kono N."/>
            <person name="Nakamura H."/>
            <person name="Ohtoshi R."/>
            <person name="Tomita M."/>
            <person name="Numata K."/>
            <person name="Arakawa K."/>
        </authorList>
    </citation>
    <scope>NUCLEOTIDE SEQUENCE [LARGE SCALE GENOMIC DNA]</scope>
</reference>
<accession>A0A4C1Z6M3</accession>
<protein>
    <submittedName>
        <fullName evidence="13">Atrial natriuretic peptide-converting enzyme</fullName>
    </submittedName>
</protein>
<keyword evidence="6" id="KW-0720">Serine protease</keyword>
<dbReference type="AlphaFoldDB" id="A0A4C1Z6M3"/>
<keyword evidence="4" id="KW-0677">Repeat</keyword>
<dbReference type="PANTHER" id="PTHR24270">
    <property type="entry name" value="LOW-DENSITY LIPOPROTEIN RECEPTOR-RELATED"/>
    <property type="match status" value="1"/>
</dbReference>
<dbReference type="InterPro" id="IPR036772">
    <property type="entry name" value="SRCR-like_dom_sf"/>
</dbReference>
<evidence type="ECO:0000256" key="11">
    <source>
        <dbReference type="PROSITE-ProRule" id="PRU00196"/>
    </source>
</evidence>
<dbReference type="GO" id="GO:0008236">
    <property type="term" value="F:serine-type peptidase activity"/>
    <property type="evidence" value="ECO:0007669"/>
    <property type="project" value="UniProtKB-KW"/>
</dbReference>
<evidence type="ECO:0000256" key="9">
    <source>
        <dbReference type="ARBA" id="ARBA00023157"/>
    </source>
</evidence>
<keyword evidence="14" id="KW-1185">Reference proteome</keyword>
<dbReference type="Pfam" id="PF00057">
    <property type="entry name" value="Ldl_recept_a"/>
    <property type="match status" value="2"/>
</dbReference>
<dbReference type="SUPFAM" id="SSF56487">
    <property type="entry name" value="SRCR-like"/>
    <property type="match status" value="1"/>
</dbReference>
<feature type="disulfide bond" evidence="10">
    <location>
        <begin position="95"/>
        <end position="113"/>
    </location>
</feature>
<evidence type="ECO:0000256" key="2">
    <source>
        <dbReference type="ARBA" id="ARBA00022670"/>
    </source>
</evidence>
<evidence type="ECO:0000313" key="13">
    <source>
        <dbReference type="EMBL" id="GBP82714.1"/>
    </source>
</evidence>
<dbReference type="STRING" id="151549.A0A4C1Z6M3"/>
<dbReference type="Proteomes" id="UP000299102">
    <property type="component" value="Unassembled WGS sequence"/>
</dbReference>
<dbReference type="PRINTS" id="PR00261">
    <property type="entry name" value="LDLRECEPTOR"/>
</dbReference>
<dbReference type="GO" id="GO:0016192">
    <property type="term" value="P:vesicle-mediated transport"/>
    <property type="evidence" value="ECO:0007669"/>
    <property type="project" value="UniProtKB-ARBA"/>
</dbReference>
<keyword evidence="9 10" id="KW-1015">Disulfide bond</keyword>
<dbReference type="InterPro" id="IPR002172">
    <property type="entry name" value="LDrepeatLR_classA_rpt"/>
</dbReference>
<dbReference type="PANTHER" id="PTHR24270:SF61">
    <property type="entry name" value="EGF-LIKE DOMAIN-CONTAINING PROTEIN"/>
    <property type="match status" value="1"/>
</dbReference>
<sequence>MRRCGFFLEVFGLSMPDYLQCEIFPESTDTDVCLGNREVKEARFRAAKPVCVSGFQCDVRRCIPSDWRCDGHMDCEDRSDELNCRVCRRSGDVHCGNQRCISQAHMCDGRVDCPWGQDERNCLRLSETNGDVGRGELQVYKAANHSWFPACLLALDEPTGANICSMLGYASLNSSLAVGGAARAGAAVGAAHSYRTFLRSEGGLLRELKDCRQDSSHVYLVCHDYGECTCRWNDVALKFAQHSTRNLHVKHLSVRFENKINSFAVTANHVTLPCVVTPSISP</sequence>
<evidence type="ECO:0000256" key="1">
    <source>
        <dbReference type="ARBA" id="ARBA00004167"/>
    </source>
</evidence>
<dbReference type="SMART" id="SM00192">
    <property type="entry name" value="LDLa"/>
    <property type="match status" value="2"/>
</dbReference>
<dbReference type="GO" id="GO:0006508">
    <property type="term" value="P:proteolysis"/>
    <property type="evidence" value="ECO:0007669"/>
    <property type="project" value="UniProtKB-KW"/>
</dbReference>
<dbReference type="CDD" id="cd00112">
    <property type="entry name" value="LDLa"/>
    <property type="match status" value="2"/>
</dbReference>
<dbReference type="Gene3D" id="4.10.400.10">
    <property type="entry name" value="Low-density Lipoprotein Receptor"/>
    <property type="match status" value="2"/>
</dbReference>
<proteinExistence type="predicted"/>
<comment type="caution">
    <text evidence="13">The sequence shown here is derived from an EMBL/GenBank/DDBJ whole genome shotgun (WGS) entry which is preliminary data.</text>
</comment>
<dbReference type="EMBL" id="BGZK01001582">
    <property type="protein sequence ID" value="GBP82714.1"/>
    <property type="molecule type" value="Genomic_DNA"/>
</dbReference>
<keyword evidence="8" id="KW-0472">Membrane</keyword>
<comment type="subcellular location">
    <subcellularLocation>
        <location evidence="1">Membrane</location>
        <topology evidence="1">Single-pass membrane protein</topology>
    </subcellularLocation>
</comment>
<keyword evidence="2" id="KW-0645">Protease</keyword>
<keyword evidence="5" id="KW-0378">Hydrolase</keyword>
<comment type="caution">
    <text evidence="11">Lacks conserved residue(s) required for the propagation of feature annotation.</text>
</comment>
<evidence type="ECO:0000256" key="5">
    <source>
        <dbReference type="ARBA" id="ARBA00022801"/>
    </source>
</evidence>
<dbReference type="SUPFAM" id="SSF57424">
    <property type="entry name" value="LDL receptor-like module"/>
    <property type="match status" value="2"/>
</dbReference>
<dbReference type="PROSITE" id="PS50287">
    <property type="entry name" value="SRCR_2"/>
    <property type="match status" value="1"/>
</dbReference>
<evidence type="ECO:0000313" key="14">
    <source>
        <dbReference type="Proteomes" id="UP000299102"/>
    </source>
</evidence>
<name>A0A4C1Z6M3_EUMVA</name>
<keyword evidence="3" id="KW-0812">Transmembrane</keyword>
<evidence type="ECO:0000256" key="8">
    <source>
        <dbReference type="ARBA" id="ARBA00023136"/>
    </source>
</evidence>
<organism evidence="13 14">
    <name type="scientific">Eumeta variegata</name>
    <name type="common">Bagworm moth</name>
    <name type="synonym">Eumeta japonica</name>
    <dbReference type="NCBI Taxonomy" id="151549"/>
    <lineage>
        <taxon>Eukaryota</taxon>
        <taxon>Metazoa</taxon>
        <taxon>Ecdysozoa</taxon>
        <taxon>Arthropoda</taxon>
        <taxon>Hexapoda</taxon>
        <taxon>Insecta</taxon>
        <taxon>Pterygota</taxon>
        <taxon>Neoptera</taxon>
        <taxon>Endopterygota</taxon>
        <taxon>Lepidoptera</taxon>
        <taxon>Glossata</taxon>
        <taxon>Ditrysia</taxon>
        <taxon>Tineoidea</taxon>
        <taxon>Psychidae</taxon>
        <taxon>Oiketicinae</taxon>
        <taxon>Eumeta</taxon>
    </lineage>
</organism>
<evidence type="ECO:0000256" key="10">
    <source>
        <dbReference type="PROSITE-ProRule" id="PRU00124"/>
    </source>
</evidence>
<dbReference type="PROSITE" id="PS50068">
    <property type="entry name" value="LDLRA_2"/>
    <property type="match status" value="2"/>
</dbReference>
<dbReference type="GO" id="GO:0005886">
    <property type="term" value="C:plasma membrane"/>
    <property type="evidence" value="ECO:0007669"/>
    <property type="project" value="TreeGrafter"/>
</dbReference>
<evidence type="ECO:0000256" key="6">
    <source>
        <dbReference type="ARBA" id="ARBA00022825"/>
    </source>
</evidence>
<feature type="disulfide bond" evidence="10">
    <location>
        <begin position="107"/>
        <end position="122"/>
    </location>
</feature>
<dbReference type="InterPro" id="IPR001190">
    <property type="entry name" value="SRCR"/>
</dbReference>
<evidence type="ECO:0000256" key="3">
    <source>
        <dbReference type="ARBA" id="ARBA00022692"/>
    </source>
</evidence>
<feature type="domain" description="SRCR" evidence="12">
    <location>
        <begin position="123"/>
        <end position="231"/>
    </location>
</feature>
<dbReference type="OrthoDB" id="5979691at2759"/>
<evidence type="ECO:0000256" key="4">
    <source>
        <dbReference type="ARBA" id="ARBA00022737"/>
    </source>
</evidence>
<feature type="disulfide bond" evidence="10">
    <location>
        <begin position="69"/>
        <end position="84"/>
    </location>
</feature>
<gene>
    <name evidence="13" type="primary">Corin</name>
    <name evidence="13" type="ORF">EVAR_84907_1</name>
</gene>
<evidence type="ECO:0000259" key="12">
    <source>
        <dbReference type="PROSITE" id="PS50287"/>
    </source>
</evidence>
<dbReference type="InterPro" id="IPR050685">
    <property type="entry name" value="LDLR"/>
</dbReference>
<keyword evidence="7" id="KW-1133">Transmembrane helix</keyword>
<dbReference type="InterPro" id="IPR036055">
    <property type="entry name" value="LDL_receptor-like_sf"/>
</dbReference>
<evidence type="ECO:0000256" key="7">
    <source>
        <dbReference type="ARBA" id="ARBA00022989"/>
    </source>
</evidence>